<evidence type="ECO:0000313" key="6">
    <source>
        <dbReference type="EMBL" id="KAK4336938.1"/>
    </source>
</evidence>
<comment type="caution">
    <text evidence="6">The sequence shown here is derived from an EMBL/GenBank/DDBJ whole genome shotgun (WGS) entry which is preliminary data.</text>
</comment>
<keyword evidence="4" id="KW-0520">NAD</keyword>
<dbReference type="GO" id="GO:0004617">
    <property type="term" value="F:phosphoglycerate dehydrogenase activity"/>
    <property type="evidence" value="ECO:0007669"/>
    <property type="project" value="TreeGrafter"/>
</dbReference>
<dbReference type="AlphaFoldDB" id="A0AAE1UM32"/>
<dbReference type="PANTHER" id="PTHR42938">
    <property type="entry name" value="FORMATE DEHYDROGENASE 1"/>
    <property type="match status" value="1"/>
</dbReference>
<dbReference type="Gene3D" id="3.40.50.720">
    <property type="entry name" value="NAD(P)-binding Rossmann-like Domain"/>
    <property type="match status" value="2"/>
</dbReference>
<evidence type="ECO:0000313" key="7">
    <source>
        <dbReference type="Proteomes" id="UP001291623"/>
    </source>
</evidence>
<evidence type="ECO:0000256" key="4">
    <source>
        <dbReference type="ARBA" id="ARBA00023027"/>
    </source>
</evidence>
<evidence type="ECO:0000256" key="3">
    <source>
        <dbReference type="ARBA" id="ARBA00023002"/>
    </source>
</evidence>
<name>A0AAE1UM32_9SOLA</name>
<dbReference type="GO" id="GO:0051287">
    <property type="term" value="F:NAD binding"/>
    <property type="evidence" value="ECO:0007669"/>
    <property type="project" value="InterPro"/>
</dbReference>
<dbReference type="SUPFAM" id="SSF51735">
    <property type="entry name" value="NAD(P)-binding Rossmann-fold domains"/>
    <property type="match status" value="1"/>
</dbReference>
<feature type="domain" description="D-isomer specific 2-hydroxyacid dehydrogenase NAD-binding" evidence="5">
    <location>
        <begin position="1"/>
        <end position="173"/>
    </location>
</feature>
<dbReference type="Proteomes" id="UP001291623">
    <property type="component" value="Unassembled WGS sequence"/>
</dbReference>
<comment type="similarity">
    <text evidence="1">Belongs to the D-isomer specific 2-hydroxyacid dehydrogenase family.</text>
</comment>
<dbReference type="InterPro" id="IPR029752">
    <property type="entry name" value="D-isomer_DH_CS1"/>
</dbReference>
<evidence type="ECO:0000256" key="2">
    <source>
        <dbReference type="ARBA" id="ARBA00021582"/>
    </source>
</evidence>
<reference evidence="6" key="1">
    <citation type="submission" date="2023-12" db="EMBL/GenBank/DDBJ databases">
        <title>Genome assembly of Anisodus tanguticus.</title>
        <authorList>
            <person name="Wang Y.-J."/>
        </authorList>
    </citation>
    <scope>NUCLEOTIDE SEQUENCE</scope>
    <source>
        <strain evidence="6">KB-2021</strain>
        <tissue evidence="6">Leaf</tissue>
    </source>
</reference>
<dbReference type="InterPro" id="IPR006140">
    <property type="entry name" value="D-isomer_DH_NAD-bd"/>
</dbReference>
<keyword evidence="3" id="KW-0560">Oxidoreductase</keyword>
<keyword evidence="7" id="KW-1185">Reference proteome</keyword>
<dbReference type="InterPro" id="IPR036291">
    <property type="entry name" value="NAD(P)-bd_dom_sf"/>
</dbReference>
<evidence type="ECO:0000259" key="5">
    <source>
        <dbReference type="Pfam" id="PF02826"/>
    </source>
</evidence>
<evidence type="ECO:0000256" key="1">
    <source>
        <dbReference type="ARBA" id="ARBA00005854"/>
    </source>
</evidence>
<dbReference type="PANTHER" id="PTHR42938:SF22">
    <property type="entry name" value="D-3-PHOSPHOGLYCERATE DEHYDROGENASE"/>
    <property type="match status" value="1"/>
</dbReference>
<dbReference type="PROSITE" id="PS00671">
    <property type="entry name" value="D_2_HYDROXYACID_DH_3"/>
    <property type="match status" value="1"/>
</dbReference>
<protein>
    <recommendedName>
        <fullName evidence="2">D-3-phosphoglycerate dehydrogenase</fullName>
    </recommendedName>
</protein>
<dbReference type="Pfam" id="PF02826">
    <property type="entry name" value="2-Hacid_dh_C"/>
    <property type="match status" value="1"/>
</dbReference>
<dbReference type="FunFam" id="3.40.50.720:FF:000021">
    <property type="entry name" value="D-3-phosphoglycerate dehydrogenase"/>
    <property type="match status" value="1"/>
</dbReference>
<sequence length="212" mass="23273">MIIALSRNIALASTKLKAGIWDRKSFMGTELYGKTLGIIGLGRIGKELATRMQAFGMKTIGYDPIVSKEEAAKFNIESMSLEEMWPQVDYISLHVPLIKATKNLINLEVFQKCKKGVRVINCARGGVINEDEAIVALDQGLCDGIAVDVYEEEPPTNRKFVEHEKVLCTPHIGASTKEAQVRVAVDVAEQLVCLMNGNPVWGCVNPTTLPSK</sequence>
<dbReference type="EMBL" id="JAVYJV010000073">
    <property type="protein sequence ID" value="KAK4336938.1"/>
    <property type="molecule type" value="Genomic_DNA"/>
</dbReference>
<proteinExistence type="inferred from homology"/>
<dbReference type="PROSITE" id="PS00065">
    <property type="entry name" value="D_2_HYDROXYACID_DH_1"/>
    <property type="match status" value="1"/>
</dbReference>
<gene>
    <name evidence="6" type="ORF">RND71_044092</name>
</gene>
<organism evidence="6 7">
    <name type="scientific">Anisodus tanguticus</name>
    <dbReference type="NCBI Taxonomy" id="243964"/>
    <lineage>
        <taxon>Eukaryota</taxon>
        <taxon>Viridiplantae</taxon>
        <taxon>Streptophyta</taxon>
        <taxon>Embryophyta</taxon>
        <taxon>Tracheophyta</taxon>
        <taxon>Spermatophyta</taxon>
        <taxon>Magnoliopsida</taxon>
        <taxon>eudicotyledons</taxon>
        <taxon>Gunneridae</taxon>
        <taxon>Pentapetalae</taxon>
        <taxon>asterids</taxon>
        <taxon>lamiids</taxon>
        <taxon>Solanales</taxon>
        <taxon>Solanaceae</taxon>
        <taxon>Solanoideae</taxon>
        <taxon>Hyoscyameae</taxon>
        <taxon>Anisodus</taxon>
    </lineage>
</organism>
<accession>A0AAE1UM32</accession>
<dbReference type="InterPro" id="IPR029753">
    <property type="entry name" value="D-isomer_DH_CS"/>
</dbReference>